<dbReference type="EMBL" id="RBKS01000001">
    <property type="protein sequence ID" value="RKR75382.1"/>
    <property type="molecule type" value="Genomic_DNA"/>
</dbReference>
<dbReference type="RefSeq" id="WP_121370187.1">
    <property type="nucleotide sequence ID" value="NZ_RBKS01000001.1"/>
</dbReference>
<evidence type="ECO:0000259" key="4">
    <source>
        <dbReference type="PROSITE" id="PS50949"/>
    </source>
</evidence>
<dbReference type="InterPro" id="IPR000524">
    <property type="entry name" value="Tscrpt_reg_HTH_GntR"/>
</dbReference>
<keyword evidence="6" id="KW-1185">Reference proteome</keyword>
<dbReference type="Proteomes" id="UP000280008">
    <property type="component" value="Unassembled WGS sequence"/>
</dbReference>
<evidence type="ECO:0000256" key="2">
    <source>
        <dbReference type="ARBA" id="ARBA00023125"/>
    </source>
</evidence>
<keyword evidence="3" id="KW-0804">Transcription</keyword>
<evidence type="ECO:0000313" key="5">
    <source>
        <dbReference type="EMBL" id="RKR75382.1"/>
    </source>
</evidence>
<keyword evidence="2" id="KW-0238">DNA-binding</keyword>
<reference evidence="5 6" key="1">
    <citation type="submission" date="2018-10" db="EMBL/GenBank/DDBJ databases">
        <title>Sequencing the genomes of 1000 actinobacteria strains.</title>
        <authorList>
            <person name="Klenk H.-P."/>
        </authorList>
    </citation>
    <scope>NUCLEOTIDE SEQUENCE [LARGE SCALE GENOMIC DNA]</scope>
    <source>
        <strain evidence="5 6">DSM 17894</strain>
    </source>
</reference>
<sequence length="117" mass="12324">MITLDPRSATPPYEQLRVQIAAQVESGELAAGSKLPTVRRLADDLGIAPNTVARAYRELESDGFVETRGRNGTLVRAQGSAALQQVQEAARAYADRAAKLGVSADVALGYVARALGS</sequence>
<dbReference type="OrthoDB" id="4307011at2"/>
<evidence type="ECO:0000313" key="6">
    <source>
        <dbReference type="Proteomes" id="UP000280008"/>
    </source>
</evidence>
<dbReference type="GO" id="GO:0003677">
    <property type="term" value="F:DNA binding"/>
    <property type="evidence" value="ECO:0007669"/>
    <property type="project" value="UniProtKB-KW"/>
</dbReference>
<feature type="domain" description="HTH gntR-type" evidence="4">
    <location>
        <begin position="10"/>
        <end position="78"/>
    </location>
</feature>
<dbReference type="Gene3D" id="1.10.10.10">
    <property type="entry name" value="Winged helix-like DNA-binding domain superfamily/Winged helix DNA-binding domain"/>
    <property type="match status" value="1"/>
</dbReference>
<name>A0A495IHA4_9MICO</name>
<accession>A0A495IHA4</accession>
<dbReference type="SUPFAM" id="SSF46785">
    <property type="entry name" value="Winged helix' DNA-binding domain"/>
    <property type="match status" value="1"/>
</dbReference>
<dbReference type="Pfam" id="PF00392">
    <property type="entry name" value="GntR"/>
    <property type="match status" value="1"/>
</dbReference>
<gene>
    <name evidence="5" type="ORF">C8E83_2528</name>
</gene>
<protein>
    <submittedName>
        <fullName evidence="5">GntR family transcriptional regulator</fullName>
    </submittedName>
</protein>
<dbReference type="InterPro" id="IPR036390">
    <property type="entry name" value="WH_DNA-bd_sf"/>
</dbReference>
<dbReference type="PANTHER" id="PTHR38445:SF9">
    <property type="entry name" value="HTH-TYPE TRANSCRIPTIONAL REPRESSOR YTRA"/>
    <property type="match status" value="1"/>
</dbReference>
<keyword evidence="1" id="KW-0805">Transcription regulation</keyword>
<dbReference type="AlphaFoldDB" id="A0A495IHA4"/>
<proteinExistence type="predicted"/>
<dbReference type="InterPro" id="IPR036388">
    <property type="entry name" value="WH-like_DNA-bd_sf"/>
</dbReference>
<organism evidence="5 6">
    <name type="scientific">Frondihabitans australicus</name>
    <dbReference type="NCBI Taxonomy" id="386892"/>
    <lineage>
        <taxon>Bacteria</taxon>
        <taxon>Bacillati</taxon>
        <taxon>Actinomycetota</taxon>
        <taxon>Actinomycetes</taxon>
        <taxon>Micrococcales</taxon>
        <taxon>Microbacteriaceae</taxon>
        <taxon>Frondihabitans</taxon>
    </lineage>
</organism>
<evidence type="ECO:0000256" key="3">
    <source>
        <dbReference type="ARBA" id="ARBA00023163"/>
    </source>
</evidence>
<dbReference type="CDD" id="cd07377">
    <property type="entry name" value="WHTH_GntR"/>
    <property type="match status" value="1"/>
</dbReference>
<comment type="caution">
    <text evidence="5">The sequence shown here is derived from an EMBL/GenBank/DDBJ whole genome shotgun (WGS) entry which is preliminary data.</text>
</comment>
<dbReference type="PROSITE" id="PS50949">
    <property type="entry name" value="HTH_GNTR"/>
    <property type="match status" value="1"/>
</dbReference>
<dbReference type="GO" id="GO:0003700">
    <property type="term" value="F:DNA-binding transcription factor activity"/>
    <property type="evidence" value="ECO:0007669"/>
    <property type="project" value="InterPro"/>
</dbReference>
<dbReference type="PANTHER" id="PTHR38445">
    <property type="entry name" value="HTH-TYPE TRANSCRIPTIONAL REPRESSOR YTRA"/>
    <property type="match status" value="1"/>
</dbReference>
<dbReference type="SMART" id="SM00345">
    <property type="entry name" value="HTH_GNTR"/>
    <property type="match status" value="1"/>
</dbReference>
<evidence type="ECO:0000256" key="1">
    <source>
        <dbReference type="ARBA" id="ARBA00023015"/>
    </source>
</evidence>